<dbReference type="EMBL" id="CABR01000136">
    <property type="protein sequence ID" value="CBI11346.1"/>
    <property type="molecule type" value="Genomic_DNA"/>
</dbReference>
<dbReference type="PROSITE" id="PS51194">
    <property type="entry name" value="HELICASE_CTER"/>
    <property type="match status" value="1"/>
</dbReference>
<feature type="region of interest" description="Disordered" evidence="1">
    <location>
        <begin position="352"/>
        <end position="390"/>
    </location>
</feature>
<accession>E6QVS3</accession>
<feature type="domain" description="Helicase C-terminal" evidence="2">
    <location>
        <begin position="91"/>
        <end position="257"/>
    </location>
</feature>
<evidence type="ECO:0000256" key="1">
    <source>
        <dbReference type="SAM" id="MobiDB-lite"/>
    </source>
</evidence>
<comment type="caution">
    <text evidence="3">The sequence shown here is derived from an EMBL/GenBank/DDBJ whole genome shotgun (WGS) entry which is preliminary data.</text>
</comment>
<dbReference type="Pfam" id="PF00271">
    <property type="entry name" value="Helicase_C"/>
    <property type="match status" value="1"/>
</dbReference>
<evidence type="ECO:0000259" key="2">
    <source>
        <dbReference type="PROSITE" id="PS51194"/>
    </source>
</evidence>
<dbReference type="InterPro" id="IPR001650">
    <property type="entry name" value="Helicase_C-like"/>
</dbReference>
<sequence length="390" mass="43428">MRLLPSYREVFVKIQQAEYQEQKVTEFCKTILDAMKQAMRNGVGKGLIGPVMSAALYAADGGYQDVVCHPKWHDKPLGVLKPIVAPDEILEKEQFMLDLARRSVSEGRKLLIYTIYTDKLDLTGRYQRILREAGLDARVLKASVPTEIREQWVQDVLADGCEVLICNPNLVKTGLDLFEFTDILFMQTGYSTDTVLQASRRSWRIGQENPVRVYYASYEQTPQMVAMSLMAKKIMVSNQAKGNISQTGLSNAIEDDEDETGSMMAIANQFLDGIRDHAHDAITGAISRLSEDDCTHEFTASSMSTLQALMQSRHGTTCTATVEVVVENQTVPSGRTLLDDFTEDLLAGLFKPQPLSTRHNSPEKASAKKPAKRKPAPMPKPQSGFLDLFA</sequence>
<dbReference type="AlphaFoldDB" id="E6QVS3"/>
<name>E6QVS3_9ZZZZ</name>
<dbReference type="SUPFAM" id="SSF52540">
    <property type="entry name" value="P-loop containing nucleoside triphosphate hydrolases"/>
    <property type="match status" value="1"/>
</dbReference>
<evidence type="ECO:0000313" key="3">
    <source>
        <dbReference type="EMBL" id="CBI11346.1"/>
    </source>
</evidence>
<gene>
    <name evidence="3" type="ORF">CARN7_2168</name>
</gene>
<organism evidence="3">
    <name type="scientific">mine drainage metagenome</name>
    <dbReference type="NCBI Taxonomy" id="410659"/>
    <lineage>
        <taxon>unclassified sequences</taxon>
        <taxon>metagenomes</taxon>
        <taxon>ecological metagenomes</taxon>
    </lineage>
</organism>
<dbReference type="InterPro" id="IPR027417">
    <property type="entry name" value="P-loop_NTPase"/>
</dbReference>
<protein>
    <recommendedName>
        <fullName evidence="2">Helicase C-terminal domain-containing protein</fullName>
    </recommendedName>
</protein>
<dbReference type="Gene3D" id="3.40.50.300">
    <property type="entry name" value="P-loop containing nucleotide triphosphate hydrolases"/>
    <property type="match status" value="1"/>
</dbReference>
<reference evidence="3" key="1">
    <citation type="submission" date="2009-10" db="EMBL/GenBank/DDBJ databases">
        <title>Diversity of trophic interactions inside an arsenic-rich microbial ecosystem.</title>
        <authorList>
            <person name="Bertin P.N."/>
            <person name="Heinrich-Salmeron A."/>
            <person name="Pelletier E."/>
            <person name="Goulhen-Chollet F."/>
            <person name="Arsene-Ploetze F."/>
            <person name="Gallien S."/>
            <person name="Calteau A."/>
            <person name="Vallenet D."/>
            <person name="Casiot C."/>
            <person name="Chane-Woon-Ming B."/>
            <person name="Giloteaux L."/>
            <person name="Barakat M."/>
            <person name="Bonnefoy V."/>
            <person name="Bruneel O."/>
            <person name="Chandler M."/>
            <person name="Cleiss J."/>
            <person name="Duran R."/>
            <person name="Elbaz-Poulichet F."/>
            <person name="Fonknechten N."/>
            <person name="Lauga B."/>
            <person name="Mornico D."/>
            <person name="Ortet P."/>
            <person name="Schaeffer C."/>
            <person name="Siguier P."/>
            <person name="Alexander Thil Smith A."/>
            <person name="Van Dorsselaer A."/>
            <person name="Weissenbach J."/>
            <person name="Medigue C."/>
            <person name="Le Paslier D."/>
        </authorList>
    </citation>
    <scope>NUCLEOTIDE SEQUENCE</scope>
</reference>
<proteinExistence type="predicted"/>